<evidence type="ECO:0000313" key="8">
    <source>
        <dbReference type="EMBL" id="RSV00005.1"/>
    </source>
</evidence>
<dbReference type="InterPro" id="IPR000792">
    <property type="entry name" value="Tscrpt_reg_LuxR_C"/>
</dbReference>
<dbReference type="InterPro" id="IPR001789">
    <property type="entry name" value="Sig_transdc_resp-reg_receiver"/>
</dbReference>
<evidence type="ECO:0000256" key="2">
    <source>
        <dbReference type="ARBA" id="ARBA00023125"/>
    </source>
</evidence>
<evidence type="ECO:0000313" key="9">
    <source>
        <dbReference type="Proteomes" id="UP000185161"/>
    </source>
</evidence>
<dbReference type="AlphaFoldDB" id="A0A1L6J9K8"/>
<dbReference type="SMART" id="SM00448">
    <property type="entry name" value="REC"/>
    <property type="match status" value="1"/>
</dbReference>
<dbReference type="Pfam" id="PF00196">
    <property type="entry name" value="GerE"/>
    <property type="match status" value="1"/>
</dbReference>
<dbReference type="GO" id="GO:0006355">
    <property type="term" value="P:regulation of DNA-templated transcription"/>
    <property type="evidence" value="ECO:0007669"/>
    <property type="project" value="InterPro"/>
</dbReference>
<feature type="domain" description="Response regulatory" evidence="6">
    <location>
        <begin position="5"/>
        <end position="120"/>
    </location>
</feature>
<dbReference type="OrthoDB" id="9782655at2"/>
<name>A0A1L6J9K8_9SPHN</name>
<evidence type="ECO:0000256" key="4">
    <source>
        <dbReference type="PROSITE-ProRule" id="PRU00169"/>
    </source>
</evidence>
<dbReference type="RefSeq" id="WP_066578696.1">
    <property type="nucleotide sequence ID" value="NZ_CP018820.1"/>
</dbReference>
<reference evidence="7" key="1">
    <citation type="submission" date="2016-12" db="EMBL/GenBank/DDBJ databases">
        <title>Whole genome sequencing of Sphingomonas koreensis.</title>
        <authorList>
            <person name="Conlan S."/>
            <person name="Thomas P.J."/>
            <person name="Mullikin J."/>
            <person name="Palmore T.N."/>
            <person name="Frank K.M."/>
            <person name="Segre J.A."/>
        </authorList>
    </citation>
    <scope>NUCLEOTIDE SEQUENCE</scope>
    <source>
        <strain evidence="7">ABOJV</strain>
    </source>
</reference>
<gene>
    <name evidence="7" type="primary">fixJ</name>
    <name evidence="7" type="ORF">BRX40_09180</name>
    <name evidence="8" type="ORF">CA257_19060</name>
</gene>
<feature type="modified residue" description="4-aspartylphosphate" evidence="4">
    <location>
        <position position="55"/>
    </location>
</feature>
<keyword evidence="3" id="KW-0804">Transcription</keyword>
<dbReference type="SMART" id="SM00421">
    <property type="entry name" value="HTH_LUXR"/>
    <property type="match status" value="1"/>
</dbReference>
<feature type="domain" description="HTH luxR-type" evidence="5">
    <location>
        <begin position="136"/>
        <end position="201"/>
    </location>
</feature>
<dbReference type="SUPFAM" id="SSF52172">
    <property type="entry name" value="CheY-like"/>
    <property type="match status" value="1"/>
</dbReference>
<dbReference type="InterPro" id="IPR011006">
    <property type="entry name" value="CheY-like_superfamily"/>
</dbReference>
<dbReference type="EMBL" id="CP018820">
    <property type="protein sequence ID" value="APR52574.1"/>
    <property type="molecule type" value="Genomic_DNA"/>
</dbReference>
<keyword evidence="9" id="KW-1185">Reference proteome</keyword>
<dbReference type="GO" id="GO:0000160">
    <property type="term" value="P:phosphorelay signal transduction system"/>
    <property type="evidence" value="ECO:0007669"/>
    <property type="project" value="InterPro"/>
</dbReference>
<dbReference type="CDD" id="cd06170">
    <property type="entry name" value="LuxR_C_like"/>
    <property type="match status" value="1"/>
</dbReference>
<reference evidence="9" key="2">
    <citation type="submission" date="2016-12" db="EMBL/GenBank/DDBJ databases">
        <title>Whole genome sequencing of Sphingomonas sp. ABOJV.</title>
        <authorList>
            <person name="Conlan S."/>
            <person name="Thomas P.J."/>
            <person name="Mullikin J."/>
            <person name="Palmore T.N."/>
            <person name="Frank K.M."/>
            <person name="Segre J.A."/>
        </authorList>
    </citation>
    <scope>NUCLEOTIDE SEQUENCE [LARGE SCALE GENOMIC DNA]</scope>
    <source>
        <strain evidence="9">ABOJV</strain>
    </source>
</reference>
<dbReference type="Proteomes" id="UP000286681">
    <property type="component" value="Unassembled WGS sequence"/>
</dbReference>
<reference evidence="8 10" key="3">
    <citation type="submission" date="2018-07" db="EMBL/GenBank/DDBJ databases">
        <title>Genomic and Epidemiologic Investigation of an Indolent Hospital Outbreak.</title>
        <authorList>
            <person name="Johnson R.C."/>
            <person name="Deming C."/>
            <person name="Conlan S."/>
            <person name="Zellmer C.J."/>
            <person name="Michelin A.V."/>
            <person name="Lee-Lin S."/>
            <person name="Thomas P.J."/>
            <person name="Park M."/>
            <person name="Weingarten R.A."/>
            <person name="Less J."/>
            <person name="Dekker J.P."/>
            <person name="Frank K.M."/>
            <person name="Musser K.A."/>
            <person name="Mcquiston J.R."/>
            <person name="Henderson D.K."/>
            <person name="Lau A.F."/>
            <person name="Palmore T.N."/>
            <person name="Segre J.A."/>
        </authorList>
    </citation>
    <scope>NUCLEOTIDE SEQUENCE [LARGE SCALE GENOMIC DNA]</scope>
    <source>
        <strain evidence="8 10">SK-NIH.Env10_0317</strain>
    </source>
</reference>
<evidence type="ECO:0000259" key="6">
    <source>
        <dbReference type="PROSITE" id="PS50110"/>
    </source>
</evidence>
<protein>
    <submittedName>
        <fullName evidence="7">DNA-binding response regulator</fullName>
    </submittedName>
</protein>
<dbReference type="Gene3D" id="3.40.50.2300">
    <property type="match status" value="1"/>
</dbReference>
<evidence type="ECO:0000259" key="5">
    <source>
        <dbReference type="PROSITE" id="PS50043"/>
    </source>
</evidence>
<dbReference type="GO" id="GO:0003677">
    <property type="term" value="F:DNA binding"/>
    <property type="evidence" value="ECO:0007669"/>
    <property type="project" value="UniProtKB-KW"/>
</dbReference>
<evidence type="ECO:0000256" key="1">
    <source>
        <dbReference type="ARBA" id="ARBA00023015"/>
    </source>
</evidence>
<dbReference type="PANTHER" id="PTHR44688">
    <property type="entry name" value="DNA-BINDING TRANSCRIPTIONAL ACTIVATOR DEVR_DOSR"/>
    <property type="match status" value="1"/>
</dbReference>
<keyword evidence="4" id="KW-0597">Phosphoprotein</keyword>
<dbReference type="GeneID" id="44132730"/>
<dbReference type="Proteomes" id="UP000185161">
    <property type="component" value="Chromosome"/>
</dbReference>
<organism evidence="7 9">
    <name type="scientific">Sphingomonas koreensis</name>
    <dbReference type="NCBI Taxonomy" id="93064"/>
    <lineage>
        <taxon>Bacteria</taxon>
        <taxon>Pseudomonadati</taxon>
        <taxon>Pseudomonadota</taxon>
        <taxon>Alphaproteobacteria</taxon>
        <taxon>Sphingomonadales</taxon>
        <taxon>Sphingomonadaceae</taxon>
        <taxon>Sphingomonas</taxon>
    </lineage>
</organism>
<dbReference type="EMBL" id="QQWO01000020">
    <property type="protein sequence ID" value="RSV00005.1"/>
    <property type="molecule type" value="Genomic_DNA"/>
</dbReference>
<keyword evidence="2 7" id="KW-0238">DNA-binding</keyword>
<dbReference type="PROSITE" id="PS50043">
    <property type="entry name" value="HTH_LUXR_2"/>
    <property type="match status" value="1"/>
</dbReference>
<dbReference type="InterPro" id="IPR036388">
    <property type="entry name" value="WH-like_DNA-bd_sf"/>
</dbReference>
<dbReference type="InterPro" id="IPR016032">
    <property type="entry name" value="Sig_transdc_resp-reg_C-effctor"/>
</dbReference>
<dbReference type="KEGG" id="skr:BRX40_09180"/>
<sequence length="206" mass="22271">MTVRNIFIVDDDTSVRTSLIHLLRVLPDHALREFSSGDAFLAEAANLPSGCLLLDLQMPGTGGLGVLEALAADTARFGTVVLTGEGDVSLAVQAMKLGALDFLEKPCNHLRLFEAIDMVFSQLTQAQRAVTRRAQAIAKINSLSLRERDVLIGLMDGRSNKLIAHDLGISPRTIEIYRAKLMEKLNVRSLSEALGIAFAAGLYPEG</sequence>
<evidence type="ECO:0000313" key="10">
    <source>
        <dbReference type="Proteomes" id="UP000286681"/>
    </source>
</evidence>
<keyword evidence="1" id="KW-0805">Transcription regulation</keyword>
<dbReference type="PROSITE" id="PS50110">
    <property type="entry name" value="RESPONSE_REGULATORY"/>
    <property type="match status" value="1"/>
</dbReference>
<dbReference type="PRINTS" id="PR00038">
    <property type="entry name" value="HTHLUXR"/>
</dbReference>
<dbReference type="Gene3D" id="1.10.10.10">
    <property type="entry name" value="Winged helix-like DNA-binding domain superfamily/Winged helix DNA-binding domain"/>
    <property type="match status" value="1"/>
</dbReference>
<evidence type="ECO:0000313" key="7">
    <source>
        <dbReference type="EMBL" id="APR52574.1"/>
    </source>
</evidence>
<dbReference type="PANTHER" id="PTHR44688:SF16">
    <property type="entry name" value="DNA-BINDING TRANSCRIPTIONAL ACTIVATOR DEVR_DOSR"/>
    <property type="match status" value="1"/>
</dbReference>
<accession>A0A1L6J9K8</accession>
<dbReference type="STRING" id="93064.BRX40_09180"/>
<dbReference type="Pfam" id="PF00072">
    <property type="entry name" value="Response_reg"/>
    <property type="match status" value="1"/>
</dbReference>
<proteinExistence type="predicted"/>
<dbReference type="SUPFAM" id="SSF46894">
    <property type="entry name" value="C-terminal effector domain of the bipartite response regulators"/>
    <property type="match status" value="1"/>
</dbReference>
<evidence type="ECO:0000256" key="3">
    <source>
        <dbReference type="ARBA" id="ARBA00023163"/>
    </source>
</evidence>